<dbReference type="FunFam" id="1.10.1200.10:FF:000005">
    <property type="entry name" value="Nonribosomal peptide synthetase 1"/>
    <property type="match status" value="1"/>
</dbReference>
<proteinExistence type="inferred from homology"/>
<dbReference type="UniPathway" id="UPA00011"/>
<dbReference type="InterPro" id="IPR001242">
    <property type="entry name" value="Condensation_dom"/>
</dbReference>
<dbReference type="GO" id="GO:0043041">
    <property type="term" value="P:amino acid activation for nonribosomal peptide biosynthetic process"/>
    <property type="evidence" value="ECO:0007669"/>
    <property type="project" value="TreeGrafter"/>
</dbReference>
<dbReference type="PANTHER" id="PTHR45527">
    <property type="entry name" value="NONRIBOSOMAL PEPTIDE SYNTHETASE"/>
    <property type="match status" value="1"/>
</dbReference>
<dbReference type="InterPro" id="IPR023213">
    <property type="entry name" value="CAT-like_dom_sf"/>
</dbReference>
<dbReference type="GO" id="GO:0031177">
    <property type="term" value="F:phosphopantetheine binding"/>
    <property type="evidence" value="ECO:0007669"/>
    <property type="project" value="TreeGrafter"/>
</dbReference>
<dbReference type="InterPro" id="IPR045851">
    <property type="entry name" value="AMP-bd_C_sf"/>
</dbReference>
<keyword evidence="3" id="KW-0596">Phosphopantetheine</keyword>
<dbReference type="GO" id="GO:0017000">
    <property type="term" value="P:antibiotic biosynthetic process"/>
    <property type="evidence" value="ECO:0007669"/>
    <property type="project" value="UniProtKB-KW"/>
</dbReference>
<keyword evidence="4" id="KW-0597">Phosphoprotein</keyword>
<dbReference type="InterPro" id="IPR036736">
    <property type="entry name" value="ACP-like_sf"/>
</dbReference>
<gene>
    <name evidence="8" type="ORF">BST47_29975</name>
</gene>
<dbReference type="Pfam" id="PF00501">
    <property type="entry name" value="AMP-binding"/>
    <property type="match status" value="1"/>
</dbReference>
<dbReference type="PROSITE" id="PS00455">
    <property type="entry name" value="AMP_BINDING"/>
    <property type="match status" value="1"/>
</dbReference>
<dbReference type="InterPro" id="IPR009081">
    <property type="entry name" value="PP-bd_ACP"/>
</dbReference>
<evidence type="ECO:0000256" key="2">
    <source>
        <dbReference type="ARBA" id="ARBA00006432"/>
    </source>
</evidence>
<evidence type="ECO:0000256" key="5">
    <source>
        <dbReference type="ARBA" id="ARBA00022737"/>
    </source>
</evidence>
<dbReference type="InterPro" id="IPR042099">
    <property type="entry name" value="ANL_N_sf"/>
</dbReference>
<comment type="cofactor">
    <cofactor evidence="1">
        <name>pantetheine 4'-phosphate</name>
        <dbReference type="ChEBI" id="CHEBI:47942"/>
    </cofactor>
</comment>
<evidence type="ECO:0000313" key="9">
    <source>
        <dbReference type="Proteomes" id="UP000192411"/>
    </source>
</evidence>
<keyword evidence="5" id="KW-0677">Repeat</keyword>
<dbReference type="FunFam" id="3.40.50.980:FF:000001">
    <property type="entry name" value="Non-ribosomal peptide synthetase"/>
    <property type="match status" value="1"/>
</dbReference>
<dbReference type="Gene3D" id="3.30.559.10">
    <property type="entry name" value="Chloramphenicol acetyltransferase-like domain"/>
    <property type="match status" value="2"/>
</dbReference>
<dbReference type="Pfam" id="PF00550">
    <property type="entry name" value="PP-binding"/>
    <property type="match status" value="1"/>
</dbReference>
<sequence>MTGGSSRPLLSIDLLGGGEHAQLDEWGNREVLTRPARTLESIPAVFAAQAARTPDAVALTFDGRSMTYRELDEAANRLAQLLADEGAGPGQRVALLFSRSVEAIVAILAVLKTGSAYLPIDPAVPAARMEFMVGDAAPMAAVTTAALADRLASCDLRIINVDDPRIDTYSSAGLKAPAADDVAYLIYTSGTTGVPKGVAISHHNVIQLMGSLAARLKVADQVWSQWHSLAFDVSVCEIWGALLHGGRLVVVPESVARSPEEFHALLVAEHVTVLSQTPSAFYALQSVDTLQPELGRQLKLETVIFAGEALEPHRLGKWLENHPEKPRLINMYGTTETTVHASFREIVAGDVDRTVSPVGMPLANLAFFVLDKWLRQVSPGVVGDLYVAGAGSGYGYVGRAGLTASRFVACPFGGPGARMYRTGDLVRWSTDGELEYLGRGDDQVKIRGYRIELGEVQAALAGCDGVEQAVVIAREDRPGDKRLVGYVTGTADPVAMRTALAERLPSYMVPVAIIVLDALPLTVNGKLDKRALPAPEFRDAEHYRAPAGAVEEILAGIYAQVLGIERVGVDDSFFELGGDSILSMQVAARARAAGVRCRPRDIFIEQTVARLASVAELTDGAGTMADEGIGAVLATPIMRWLQNVNGPVDQFNQTVVIQAPTGVDEADVVTLLQALLDRHGMLRARVNDDGTGVWSLTVPEVGSVLARGCLQSVETLSDEALVEARSRLNPAEGVMVSALWSTTASQLALIIHHLAVDGVSWRIMLDDLTLAWTQLRGGQPLVLPAGGTSFARWSALLAEYAREPQVVEQAELWRQVAAAPAALPAVRPETDTYISAEHLSSELDVETTRLLLGEVPAAFHTGVHDILLIAFGLAVAEFLDDHDGPIGIGVEGHGRHEELRSDVDLSRTVGWFTAKYPVSLDVGGLSWGQVAAGEPALGPVIKGAKEHLLSLADGLTYGVLRYLNPDVELDGDDPPIGFNYLGRLGGPAAQLSNDLWQIGQEGLSSNGAAAAAVPMPLMHTVELNAVTLDTDDGPQLNANWTWAPSSLNRHEVNRLSQLWFEALVGICAHVSAGGGGLSPSDIAPARLSQQQIDELCRENEVADVLPLTPVQQGLLFHARTAQTSDNSVYAVQLAIGADGPLDQHRLRDVVNTVVKRHSNLAARFCSQFDEPVQIIPRHPAPAWQYVELDSDGSDVEDQVQRVCAAEREAVCDLDHPPLVRAAVIRTAENRHQCVFTFHHIVVDGWSLPIFLQEIFATYYGQRLPAPASYRSFHTWLADRDMDAARAAWRGVLAGFDTPTFVGPHGRLELGQRAVASFRVPEATTQALNDLARALHTTVNTVLQGAWAQLLTWLTGQQDVAFGVALSGRPAELTGADSMVGLLINTVPVRANFMSTTTTADLLEQLQRVYTDTLEHQHLALNEIHRIGGHDQLFDTLFVYENYPVGKAALSGDDGLTITEVSSREFNHYPLAIMVLPGAELALRVEFDTEVFDAASVERLIARLRRVLDAMASDPGRRLSS</sequence>
<dbReference type="GO" id="GO:0003824">
    <property type="term" value="F:catalytic activity"/>
    <property type="evidence" value="ECO:0007669"/>
    <property type="project" value="UniProtKB-KW"/>
</dbReference>
<evidence type="ECO:0000259" key="7">
    <source>
        <dbReference type="PROSITE" id="PS50075"/>
    </source>
</evidence>
<dbReference type="PANTHER" id="PTHR45527:SF14">
    <property type="entry name" value="PLIPASTATIN SYNTHASE SUBUNIT B"/>
    <property type="match status" value="1"/>
</dbReference>
<feature type="domain" description="Carrier" evidence="7">
    <location>
        <begin position="545"/>
        <end position="619"/>
    </location>
</feature>
<dbReference type="SUPFAM" id="SSF47336">
    <property type="entry name" value="ACP-like"/>
    <property type="match status" value="1"/>
</dbReference>
<name>A0A1X0JCX5_9MYCO</name>
<dbReference type="Gene3D" id="3.30.559.30">
    <property type="entry name" value="Nonribosomal peptide synthetase, condensation domain"/>
    <property type="match status" value="2"/>
</dbReference>
<dbReference type="PROSITE" id="PS00012">
    <property type="entry name" value="PHOSPHOPANTETHEINE"/>
    <property type="match status" value="1"/>
</dbReference>
<keyword evidence="9" id="KW-1185">Reference proteome</keyword>
<comment type="caution">
    <text evidence="8">The sequence shown here is derived from an EMBL/GenBank/DDBJ whole genome shotgun (WGS) entry which is preliminary data.</text>
</comment>
<dbReference type="Pfam" id="PF00668">
    <property type="entry name" value="Condensation"/>
    <property type="match status" value="2"/>
</dbReference>
<evidence type="ECO:0000256" key="1">
    <source>
        <dbReference type="ARBA" id="ARBA00001957"/>
    </source>
</evidence>
<dbReference type="InterPro" id="IPR020845">
    <property type="entry name" value="AMP-binding_CS"/>
</dbReference>
<evidence type="ECO:0000313" key="8">
    <source>
        <dbReference type="EMBL" id="ORB60591.1"/>
    </source>
</evidence>
<dbReference type="SUPFAM" id="SSF52777">
    <property type="entry name" value="CoA-dependent acyltransferases"/>
    <property type="match status" value="4"/>
</dbReference>
<dbReference type="InterPro" id="IPR025110">
    <property type="entry name" value="AMP-bd_C"/>
</dbReference>
<dbReference type="GO" id="GO:0044550">
    <property type="term" value="P:secondary metabolite biosynthetic process"/>
    <property type="evidence" value="ECO:0007669"/>
    <property type="project" value="UniProtKB-ARBA"/>
</dbReference>
<dbReference type="FunFam" id="3.30.300.30:FF:000010">
    <property type="entry name" value="Enterobactin synthetase component F"/>
    <property type="match status" value="1"/>
</dbReference>
<dbReference type="Gene3D" id="3.30.300.30">
    <property type="match status" value="1"/>
</dbReference>
<organism evidence="8 9">
    <name type="scientific">Mycolicibacterium tusciae</name>
    <dbReference type="NCBI Taxonomy" id="75922"/>
    <lineage>
        <taxon>Bacteria</taxon>
        <taxon>Bacillati</taxon>
        <taxon>Actinomycetota</taxon>
        <taxon>Actinomycetes</taxon>
        <taxon>Mycobacteriales</taxon>
        <taxon>Mycobacteriaceae</taxon>
        <taxon>Mycolicibacterium</taxon>
    </lineage>
</organism>
<dbReference type="InterPro" id="IPR010060">
    <property type="entry name" value="NRPS_synth"/>
</dbReference>
<dbReference type="InterPro" id="IPR006162">
    <property type="entry name" value="Ppantetheine_attach_site"/>
</dbReference>
<dbReference type="PROSITE" id="PS50075">
    <property type="entry name" value="CARRIER"/>
    <property type="match status" value="1"/>
</dbReference>
<dbReference type="SUPFAM" id="SSF56801">
    <property type="entry name" value="Acetyl-CoA synthetase-like"/>
    <property type="match status" value="1"/>
</dbReference>
<dbReference type="EMBL" id="MVIM01000041">
    <property type="protein sequence ID" value="ORB60591.1"/>
    <property type="molecule type" value="Genomic_DNA"/>
</dbReference>
<dbReference type="GO" id="GO:0005829">
    <property type="term" value="C:cytosol"/>
    <property type="evidence" value="ECO:0007669"/>
    <property type="project" value="TreeGrafter"/>
</dbReference>
<dbReference type="Pfam" id="PF13193">
    <property type="entry name" value="AMP-binding_C"/>
    <property type="match status" value="1"/>
</dbReference>
<dbReference type="Proteomes" id="UP000192411">
    <property type="component" value="Unassembled WGS sequence"/>
</dbReference>
<dbReference type="Gene3D" id="1.10.1200.10">
    <property type="entry name" value="ACP-like"/>
    <property type="match status" value="1"/>
</dbReference>
<dbReference type="CDD" id="cd17643">
    <property type="entry name" value="A_NRPS_Cytc1-like"/>
    <property type="match status" value="1"/>
</dbReference>
<evidence type="ECO:0000256" key="3">
    <source>
        <dbReference type="ARBA" id="ARBA00022450"/>
    </source>
</evidence>
<dbReference type="Gene3D" id="3.40.50.12780">
    <property type="entry name" value="N-terminal domain of ligase-like"/>
    <property type="match status" value="1"/>
</dbReference>
<dbReference type="STRING" id="75922.BST47_29975"/>
<dbReference type="NCBIfam" id="TIGR01733">
    <property type="entry name" value="AA-adenyl-dom"/>
    <property type="match status" value="1"/>
</dbReference>
<dbReference type="InterPro" id="IPR000873">
    <property type="entry name" value="AMP-dep_synth/lig_dom"/>
</dbReference>
<keyword evidence="6" id="KW-0045">Antibiotic biosynthesis</keyword>
<dbReference type="GO" id="GO:0008610">
    <property type="term" value="P:lipid biosynthetic process"/>
    <property type="evidence" value="ECO:0007669"/>
    <property type="project" value="UniProtKB-ARBA"/>
</dbReference>
<comment type="similarity">
    <text evidence="2">Belongs to the ATP-dependent AMP-binding enzyme family.</text>
</comment>
<reference evidence="8 9" key="1">
    <citation type="submission" date="2017-02" db="EMBL/GenBank/DDBJ databases">
        <title>The new phylogeny of genus Mycobacterium.</title>
        <authorList>
            <person name="Tortoli E."/>
            <person name="Trovato A."/>
            <person name="Cirillo D.M."/>
        </authorList>
    </citation>
    <scope>NUCLEOTIDE SEQUENCE [LARGE SCALE GENOMIC DNA]</scope>
    <source>
        <strain evidence="8 9">DSM 44338</strain>
    </source>
</reference>
<feature type="non-terminal residue" evidence="8">
    <location>
        <position position="1520"/>
    </location>
</feature>
<dbReference type="FunFam" id="3.40.50.12780:FF:000012">
    <property type="entry name" value="Non-ribosomal peptide synthetase"/>
    <property type="match status" value="1"/>
</dbReference>
<evidence type="ECO:0000256" key="6">
    <source>
        <dbReference type="ARBA" id="ARBA00023194"/>
    </source>
</evidence>
<evidence type="ECO:0000256" key="4">
    <source>
        <dbReference type="ARBA" id="ARBA00022553"/>
    </source>
</evidence>
<accession>A0A1X0JCX5</accession>
<dbReference type="InterPro" id="IPR010071">
    <property type="entry name" value="AA_adenyl_dom"/>
</dbReference>
<dbReference type="CDD" id="cd19543">
    <property type="entry name" value="DCL_NRPS"/>
    <property type="match status" value="1"/>
</dbReference>
<protein>
    <submittedName>
        <fullName evidence="8">Non-ribosomal peptide synthetase</fullName>
    </submittedName>
</protein>
<dbReference type="NCBIfam" id="TIGR01720">
    <property type="entry name" value="NRPS-para261"/>
    <property type="match status" value="1"/>
</dbReference>